<dbReference type="Gene3D" id="1.20.140.10">
    <property type="entry name" value="Butyryl-CoA Dehydrogenase, subunit A, domain 3"/>
    <property type="match status" value="1"/>
</dbReference>
<dbReference type="InterPro" id="IPR037069">
    <property type="entry name" value="AcylCoA_DH/ox_N_sf"/>
</dbReference>
<evidence type="ECO:0000259" key="8">
    <source>
        <dbReference type="Pfam" id="PF02770"/>
    </source>
</evidence>
<keyword evidence="4 5" id="KW-0274">FAD</keyword>
<dbReference type="Gene3D" id="2.40.110.10">
    <property type="entry name" value="Butyryl-CoA Dehydrogenase, subunit A, domain 2"/>
    <property type="match status" value="1"/>
</dbReference>
<dbReference type="Pfam" id="PF02770">
    <property type="entry name" value="Acyl-CoA_dh_M"/>
    <property type="match status" value="1"/>
</dbReference>
<dbReference type="InterPro" id="IPR009075">
    <property type="entry name" value="AcylCo_DH/oxidase_C"/>
</dbReference>
<dbReference type="SUPFAM" id="SSF56645">
    <property type="entry name" value="Acyl-CoA dehydrogenase NM domain-like"/>
    <property type="match status" value="1"/>
</dbReference>
<dbReference type="InterPro" id="IPR046373">
    <property type="entry name" value="Acyl-CoA_Oxase/DH_mid-dom_sf"/>
</dbReference>
<dbReference type="GO" id="GO:0005886">
    <property type="term" value="C:plasma membrane"/>
    <property type="evidence" value="ECO:0007669"/>
    <property type="project" value="TreeGrafter"/>
</dbReference>
<organism evidence="10">
    <name type="scientific">Streptomyces sp. SID12501</name>
    <dbReference type="NCBI Taxonomy" id="2706042"/>
    <lineage>
        <taxon>Bacteria</taxon>
        <taxon>Bacillati</taxon>
        <taxon>Actinomycetota</taxon>
        <taxon>Actinomycetes</taxon>
        <taxon>Kitasatosporales</taxon>
        <taxon>Streptomycetaceae</taxon>
        <taxon>Streptomyces</taxon>
    </lineage>
</organism>
<sequence length="589" mass="63198">MSAPTAGEIERLLGDPYDADNPYGFAAAVRRDEQDAFPEELCAALREAGFHLNYLPAEWGGRFESFEHSMVVVRTAARRDLNIMPGTMFGITAATCLALHGSPEQQKHVAEILGRGGAVGFALSEADHGSDLLANTVRLEPALDGWELTGEKWMVGLGRRCEALYLVARTGGRGPGAFTAVLLDLSADVERGPAVPTSGMRGIDFAHLRFDRLPVPGEALVGREGQALESVMKAQQVVRVMSMAGSLGCADTALRLTLDFASARHVGRTTVRESAYPRRELAVASAALLSADVTALTAARGIHVFPEVFSVWGCAAKHVVAEHTEDLIRRCATVLATRSVLRTEGPGDGLFQKLQRDAAIVRVVDTSTLANLRAYAAQLPTLGVSRGTRNRAASHDGSAPAHETNPQRRELTSRIREVFDLSEPLPPYTPEHLDLTARGNSPITTALFDIAPQAAAILTAQGDRTTAALTTRLTTALTQLTEDVATADRDTGLVDAADRFAHLHAATCCLLLWWANPTRPLFGAEPGDTRWLTACLAYLLARADGTDPRGEAPALLPALDITTELHARDQLFCVHPQDLAPHPEPAADH</sequence>
<dbReference type="InterPro" id="IPR036250">
    <property type="entry name" value="AcylCo_DH-like_C"/>
</dbReference>
<reference evidence="10" key="1">
    <citation type="submission" date="2020-01" db="EMBL/GenBank/DDBJ databases">
        <title>Insect and environment-associated Actinomycetes.</title>
        <authorList>
            <person name="Currrie C."/>
            <person name="Chevrette M."/>
            <person name="Carlson C."/>
            <person name="Stubbendieck R."/>
            <person name="Wendt-Pienkowski E."/>
        </authorList>
    </citation>
    <scope>NUCLEOTIDE SEQUENCE</scope>
    <source>
        <strain evidence="10">SID12501</strain>
    </source>
</reference>
<evidence type="ECO:0000259" key="9">
    <source>
        <dbReference type="Pfam" id="PF02771"/>
    </source>
</evidence>
<comment type="cofactor">
    <cofactor evidence="1 5">
        <name>FAD</name>
        <dbReference type="ChEBI" id="CHEBI:57692"/>
    </cofactor>
</comment>
<dbReference type="InterPro" id="IPR009100">
    <property type="entry name" value="AcylCoA_DH/oxidase_NM_dom_sf"/>
</dbReference>
<accession>A0A6B3BLT5</accession>
<evidence type="ECO:0000259" key="7">
    <source>
        <dbReference type="Pfam" id="PF00441"/>
    </source>
</evidence>
<dbReference type="RefSeq" id="WP_164311996.1">
    <property type="nucleotide sequence ID" value="NZ_JAAGLU010000001.1"/>
</dbReference>
<evidence type="ECO:0000256" key="4">
    <source>
        <dbReference type="ARBA" id="ARBA00022827"/>
    </source>
</evidence>
<evidence type="ECO:0000313" key="10">
    <source>
        <dbReference type="EMBL" id="NEC84556.1"/>
    </source>
</evidence>
<dbReference type="Pfam" id="PF00441">
    <property type="entry name" value="Acyl-CoA_dh_1"/>
    <property type="match status" value="1"/>
</dbReference>
<name>A0A6B3BLT5_9ACTN</name>
<feature type="domain" description="Acyl-CoA oxidase/dehydrogenase middle" evidence="8">
    <location>
        <begin position="120"/>
        <end position="212"/>
    </location>
</feature>
<dbReference type="PANTHER" id="PTHR43884">
    <property type="entry name" value="ACYL-COA DEHYDROGENASE"/>
    <property type="match status" value="1"/>
</dbReference>
<proteinExistence type="inferred from homology"/>
<feature type="region of interest" description="Disordered" evidence="6">
    <location>
        <begin position="386"/>
        <end position="409"/>
    </location>
</feature>
<dbReference type="EMBL" id="JAAGLU010000001">
    <property type="protein sequence ID" value="NEC84556.1"/>
    <property type="molecule type" value="Genomic_DNA"/>
</dbReference>
<evidence type="ECO:0000256" key="5">
    <source>
        <dbReference type="RuleBase" id="RU362125"/>
    </source>
</evidence>
<dbReference type="AlphaFoldDB" id="A0A6B3BLT5"/>
<protein>
    <submittedName>
        <fullName evidence="10">Acyl-CoA dehydrogenase family protein</fullName>
    </submittedName>
</protein>
<dbReference type="InterPro" id="IPR013786">
    <property type="entry name" value="AcylCoA_DH/ox_N"/>
</dbReference>
<dbReference type="Pfam" id="PF02771">
    <property type="entry name" value="Acyl-CoA_dh_N"/>
    <property type="match status" value="1"/>
</dbReference>
<gene>
    <name evidence="10" type="ORF">G3I71_01440</name>
</gene>
<evidence type="ECO:0000256" key="2">
    <source>
        <dbReference type="ARBA" id="ARBA00009347"/>
    </source>
</evidence>
<feature type="domain" description="Acyl-CoA dehydrogenase/oxidase C-terminal" evidence="7">
    <location>
        <begin position="229"/>
        <end position="363"/>
    </location>
</feature>
<evidence type="ECO:0000256" key="3">
    <source>
        <dbReference type="ARBA" id="ARBA00022630"/>
    </source>
</evidence>
<dbReference type="GO" id="GO:0050660">
    <property type="term" value="F:flavin adenine dinucleotide binding"/>
    <property type="evidence" value="ECO:0007669"/>
    <property type="project" value="InterPro"/>
</dbReference>
<comment type="similarity">
    <text evidence="2 5">Belongs to the acyl-CoA dehydrogenase family.</text>
</comment>
<dbReference type="PANTHER" id="PTHR43884:SF19">
    <property type="entry name" value="ACYL-COA DEHYDROGENASE FADE4-RELATED"/>
    <property type="match status" value="1"/>
</dbReference>
<keyword evidence="3 5" id="KW-0285">Flavoprotein</keyword>
<evidence type="ECO:0000256" key="1">
    <source>
        <dbReference type="ARBA" id="ARBA00001974"/>
    </source>
</evidence>
<comment type="caution">
    <text evidence="10">The sequence shown here is derived from an EMBL/GenBank/DDBJ whole genome shotgun (WGS) entry which is preliminary data.</text>
</comment>
<feature type="domain" description="Acyl-CoA dehydrogenase/oxidase N-terminal" evidence="9">
    <location>
        <begin position="29"/>
        <end position="109"/>
    </location>
</feature>
<dbReference type="SUPFAM" id="SSF47203">
    <property type="entry name" value="Acyl-CoA dehydrogenase C-terminal domain-like"/>
    <property type="match status" value="1"/>
</dbReference>
<dbReference type="CDD" id="cd00567">
    <property type="entry name" value="ACAD"/>
    <property type="match status" value="1"/>
</dbReference>
<keyword evidence="5" id="KW-0560">Oxidoreductase</keyword>
<dbReference type="Gene3D" id="1.10.540.10">
    <property type="entry name" value="Acyl-CoA dehydrogenase/oxidase, N-terminal domain"/>
    <property type="match status" value="1"/>
</dbReference>
<dbReference type="InterPro" id="IPR006091">
    <property type="entry name" value="Acyl-CoA_Oxase/DH_mid-dom"/>
</dbReference>
<evidence type="ECO:0000256" key="6">
    <source>
        <dbReference type="SAM" id="MobiDB-lite"/>
    </source>
</evidence>
<dbReference type="GO" id="GO:0003995">
    <property type="term" value="F:acyl-CoA dehydrogenase activity"/>
    <property type="evidence" value="ECO:0007669"/>
    <property type="project" value="TreeGrafter"/>
</dbReference>